<evidence type="ECO:0000313" key="10">
    <source>
        <dbReference type="Proteomes" id="UP001081071"/>
    </source>
</evidence>
<proteinExistence type="inferred from homology"/>
<dbReference type="InterPro" id="IPR014748">
    <property type="entry name" value="Enoyl-CoA_hydra_C"/>
</dbReference>
<evidence type="ECO:0000256" key="2">
    <source>
        <dbReference type="ARBA" id="ARBA00005254"/>
    </source>
</evidence>
<reference evidence="9" key="1">
    <citation type="submission" date="2022-12" db="EMBL/GenBank/DDBJ databases">
        <authorList>
            <person name="Krivoruchko A.V."/>
            <person name="Elkin A."/>
        </authorList>
    </citation>
    <scope>NUCLEOTIDE SEQUENCE</scope>
    <source>
        <strain evidence="9">IEGM 1391</strain>
    </source>
</reference>
<sequence length="257" mass="27084">MTDSEVTYQVTGHTAIITLNRPHVRNAVNAQMAKMIESYCDTADSDDHVWTVVVAAAGNAFCSGIDLNSVASGGFRDVSTERGGFAGFVQRKRTKPYIAAVDGPALAGGCEIALACDLVIASEAATFGIPEVKRSLIAAAGGLMRLPQRLPRGVAMEMALTGDPISASTAAGFGLVSEVVSPGQALNSALGLAERINLNAPLAVRASRTAMLDALDAPDGDGWRICWRAAKSLFDTDDFREGPTAYLEKRAPEWKAR</sequence>
<organism evidence="9 10">
    <name type="scientific">Rhodococcus ruber</name>
    <dbReference type="NCBI Taxonomy" id="1830"/>
    <lineage>
        <taxon>Bacteria</taxon>
        <taxon>Bacillati</taxon>
        <taxon>Actinomycetota</taxon>
        <taxon>Actinomycetes</taxon>
        <taxon>Mycobacteriales</taxon>
        <taxon>Nocardiaceae</taxon>
        <taxon>Rhodococcus</taxon>
    </lineage>
</organism>
<keyword evidence="5" id="KW-0456">Lyase</keyword>
<evidence type="ECO:0000256" key="4">
    <source>
        <dbReference type="ARBA" id="ARBA00023098"/>
    </source>
</evidence>
<evidence type="ECO:0000313" key="9">
    <source>
        <dbReference type="EMBL" id="MCZ4519466.1"/>
    </source>
</evidence>
<dbReference type="Gene3D" id="1.10.12.10">
    <property type="entry name" value="Lyase 2-enoyl-coa Hydratase, Chain A, domain 2"/>
    <property type="match status" value="1"/>
</dbReference>
<dbReference type="SUPFAM" id="SSF52096">
    <property type="entry name" value="ClpP/crotonase"/>
    <property type="match status" value="1"/>
</dbReference>
<dbReference type="InterPro" id="IPR029045">
    <property type="entry name" value="ClpP/crotonase-like_dom_sf"/>
</dbReference>
<evidence type="ECO:0000256" key="7">
    <source>
        <dbReference type="ARBA" id="ARBA00023717"/>
    </source>
</evidence>
<name>A0ABT4MIA8_9NOCA</name>
<dbReference type="InterPro" id="IPR001753">
    <property type="entry name" value="Enoyl-CoA_hydra/iso"/>
</dbReference>
<gene>
    <name evidence="9" type="ORF">O4220_13160</name>
</gene>
<dbReference type="CDD" id="cd06558">
    <property type="entry name" value="crotonase-like"/>
    <property type="match status" value="1"/>
</dbReference>
<comment type="catalytic activity">
    <reaction evidence="6">
        <text>a (3S)-3-hydroxyacyl-CoA = a (2E)-enoyl-CoA + H2O</text>
        <dbReference type="Rhea" id="RHEA:16105"/>
        <dbReference type="ChEBI" id="CHEBI:15377"/>
        <dbReference type="ChEBI" id="CHEBI:57318"/>
        <dbReference type="ChEBI" id="CHEBI:58856"/>
        <dbReference type="EC" id="4.2.1.17"/>
    </reaction>
</comment>
<dbReference type="RefSeq" id="WP_269604832.1">
    <property type="nucleotide sequence ID" value="NZ_JAPWIJ010000005.1"/>
</dbReference>
<comment type="similarity">
    <text evidence="2 8">Belongs to the enoyl-CoA hydratase/isomerase family.</text>
</comment>
<dbReference type="PANTHER" id="PTHR11941">
    <property type="entry name" value="ENOYL-COA HYDRATASE-RELATED"/>
    <property type="match status" value="1"/>
</dbReference>
<dbReference type="NCBIfam" id="NF006100">
    <property type="entry name" value="PRK08252.1"/>
    <property type="match status" value="1"/>
</dbReference>
<dbReference type="PROSITE" id="PS00166">
    <property type="entry name" value="ENOYL_COA_HYDRATASE"/>
    <property type="match status" value="1"/>
</dbReference>
<evidence type="ECO:0000256" key="8">
    <source>
        <dbReference type="RuleBase" id="RU003707"/>
    </source>
</evidence>
<keyword evidence="3" id="KW-0276">Fatty acid metabolism</keyword>
<comment type="function">
    <text evidence="1">Could possibly oxidize fatty acids using specific components.</text>
</comment>
<dbReference type="InterPro" id="IPR018376">
    <property type="entry name" value="Enoyl-CoA_hyd/isom_CS"/>
</dbReference>
<evidence type="ECO:0000256" key="6">
    <source>
        <dbReference type="ARBA" id="ARBA00023709"/>
    </source>
</evidence>
<dbReference type="EMBL" id="JAPWIJ010000005">
    <property type="protein sequence ID" value="MCZ4519466.1"/>
    <property type="molecule type" value="Genomic_DNA"/>
</dbReference>
<comment type="catalytic activity">
    <reaction evidence="7">
        <text>a 4-saturated-(3S)-3-hydroxyacyl-CoA = a (3E)-enoyl-CoA + H2O</text>
        <dbReference type="Rhea" id="RHEA:20724"/>
        <dbReference type="ChEBI" id="CHEBI:15377"/>
        <dbReference type="ChEBI" id="CHEBI:58521"/>
        <dbReference type="ChEBI" id="CHEBI:137480"/>
        <dbReference type="EC" id="4.2.1.17"/>
    </reaction>
</comment>
<comment type="caution">
    <text evidence="9">The sequence shown here is derived from an EMBL/GenBank/DDBJ whole genome shotgun (WGS) entry which is preliminary data.</text>
</comment>
<keyword evidence="4" id="KW-0443">Lipid metabolism</keyword>
<evidence type="ECO:0000256" key="3">
    <source>
        <dbReference type="ARBA" id="ARBA00022832"/>
    </source>
</evidence>
<dbReference type="Gene3D" id="3.90.226.10">
    <property type="entry name" value="2-enoyl-CoA Hydratase, Chain A, domain 1"/>
    <property type="match status" value="1"/>
</dbReference>
<evidence type="ECO:0000256" key="5">
    <source>
        <dbReference type="ARBA" id="ARBA00023239"/>
    </source>
</evidence>
<dbReference type="PANTHER" id="PTHR11941:SF169">
    <property type="entry name" value="(7AS)-7A-METHYL-1,5-DIOXO-2,3,5,6,7,7A-HEXAHYDRO-1H-INDENE-CARBOXYL-COA HYDROLASE"/>
    <property type="match status" value="1"/>
</dbReference>
<protein>
    <submittedName>
        <fullName evidence="9">Crotonase/enoyl-CoA hydratase family protein</fullName>
    </submittedName>
</protein>
<accession>A0ABT4MIA8</accession>
<evidence type="ECO:0000256" key="1">
    <source>
        <dbReference type="ARBA" id="ARBA00002994"/>
    </source>
</evidence>
<dbReference type="Pfam" id="PF00378">
    <property type="entry name" value="ECH_1"/>
    <property type="match status" value="1"/>
</dbReference>
<keyword evidence="10" id="KW-1185">Reference proteome</keyword>
<dbReference type="Proteomes" id="UP001081071">
    <property type="component" value="Unassembled WGS sequence"/>
</dbReference>